<protein>
    <recommendedName>
        <fullName evidence="3">Polysaccharide deacetylase</fullName>
    </recommendedName>
</protein>
<evidence type="ECO:0000313" key="1">
    <source>
        <dbReference type="EMBL" id="MCS0629264.1"/>
    </source>
</evidence>
<reference evidence="1" key="1">
    <citation type="submission" date="2022-08" db="EMBL/GenBank/DDBJ databases">
        <title>Reclassification of Massilia species as members of the genera Telluria, Duganella, Pseudoduganella, Mokoshia gen. nov. and Zemynaea gen. nov. using orthogonal and non-orthogonal genome-based approaches.</title>
        <authorList>
            <person name="Bowman J.P."/>
        </authorList>
    </citation>
    <scope>NUCLEOTIDE SEQUENCE</scope>
    <source>
        <strain evidence="1">LMG 11547</strain>
    </source>
</reference>
<evidence type="ECO:0008006" key="3">
    <source>
        <dbReference type="Google" id="ProtNLM"/>
    </source>
</evidence>
<dbReference type="Proteomes" id="UP001165263">
    <property type="component" value="Unassembled WGS sequence"/>
</dbReference>
<sequence>MRTQVSITVDTEFSIAGAFRDRTVCPVAEQRVWCVSDYKSHGLGYMLDCFAQYGITATFFVEVLNRHYFRRDPMRGIAEKLHAAGHDVQLHLHPCWAVFQHEDWRERARVRTKPSIDAFYGRAEDESLKLMEYGLETFHTWGLPTPTVFRSGSLHHDDALYRAQARAGIPYSSHVGVAVFDSGDEQYRLYSGRHERHGVVECPILTFRDWKVPGKTHLKSLTITGSNFAETRMLLEQAHREGVEQVVILTHPFEYVHTSDQQMSRMRRHRVNQRRLARLCEFLSENTDRFATDGLSAAAAMPLRAESSRNVLLKGSLLKAMPRMVEQAAYDKYAMWRLKHQPVVPWSTSTGLPNLK</sequence>
<dbReference type="Gene3D" id="3.20.20.370">
    <property type="entry name" value="Glycoside hydrolase/deacetylase"/>
    <property type="match status" value="1"/>
</dbReference>
<keyword evidence="2" id="KW-1185">Reference proteome</keyword>
<dbReference type="RefSeq" id="WP_259448411.1">
    <property type="nucleotide sequence ID" value="NZ_CP119520.1"/>
</dbReference>
<dbReference type="InterPro" id="IPR011330">
    <property type="entry name" value="Glyco_hydro/deAcase_b/a-brl"/>
</dbReference>
<comment type="caution">
    <text evidence="1">The sequence shown here is derived from an EMBL/GenBank/DDBJ whole genome shotgun (WGS) entry which is preliminary data.</text>
</comment>
<evidence type="ECO:0000313" key="2">
    <source>
        <dbReference type="Proteomes" id="UP001165263"/>
    </source>
</evidence>
<organism evidence="1 2">
    <name type="scientific">Telluria mixta</name>
    <dbReference type="NCBI Taxonomy" id="34071"/>
    <lineage>
        <taxon>Bacteria</taxon>
        <taxon>Pseudomonadati</taxon>
        <taxon>Pseudomonadota</taxon>
        <taxon>Betaproteobacteria</taxon>
        <taxon>Burkholderiales</taxon>
        <taxon>Oxalobacteraceae</taxon>
        <taxon>Telluria group</taxon>
        <taxon>Telluria</taxon>
    </lineage>
</organism>
<gene>
    <name evidence="1" type="ORF">NX786_07960</name>
</gene>
<dbReference type="EMBL" id="JANUHC010000002">
    <property type="protein sequence ID" value="MCS0629264.1"/>
    <property type="molecule type" value="Genomic_DNA"/>
</dbReference>
<accession>A0ABT2BVU8</accession>
<proteinExistence type="predicted"/>
<name>A0ABT2BVU8_9BURK</name>
<dbReference type="SUPFAM" id="SSF88713">
    <property type="entry name" value="Glycoside hydrolase/deacetylase"/>
    <property type="match status" value="1"/>
</dbReference>